<feature type="transmembrane region" description="Helical" evidence="3">
    <location>
        <begin position="308"/>
        <end position="331"/>
    </location>
</feature>
<feature type="compositionally biased region" description="Low complexity" evidence="2">
    <location>
        <begin position="1"/>
        <end position="11"/>
    </location>
</feature>
<sequence length="394" mass="43414">MYKRVSISTKSSKSKKKNSVSQRQKSNFSQSINSPNDHILSLQKTVGNQAVQRLFKSGVIQANLRIGQSEDVYEQEADRVADMVLQKQCTTPECEEEEKIRPIRISPLQVNPSIQMQEEIEEEEEEEEKKKKEEEMLQMKQTSGLIETDEDTVEEIFQSRGSGRPLGKETREFMESRFGYDFGDVRVHTDSHADRLSNQLCAEAFTVGRDIYLGSGKYSPASTQGKRLLAHELTHVVQQRTTEVAGRPVQSSPTTIQRAAPAVLVVIGTVAAKCIIGAIIGALFDAAIQAALHAWRERSWRFWKDLSLNYCSIILSAVLGCIAAPISAALLEPWIAARLGTRLGGMVGTLLGKILLFIAKKLGMAIPKSIVGKLLKLGCISSEQATELGVGPAT</sequence>
<accession>A0A523UW81</accession>
<dbReference type="Pfam" id="PF13699">
    <property type="entry name" value="eCIS_core"/>
    <property type="match status" value="1"/>
</dbReference>
<name>A0A523UW81_UNCAE</name>
<keyword evidence="3" id="KW-0472">Membrane</keyword>
<feature type="transmembrane region" description="Helical" evidence="3">
    <location>
        <begin position="343"/>
        <end position="359"/>
    </location>
</feature>
<proteinExistence type="predicted"/>
<reference evidence="5 6" key="1">
    <citation type="submission" date="2019-03" db="EMBL/GenBank/DDBJ databases">
        <title>Metabolic potential of uncultured bacteria and archaea associated with petroleum seepage in deep-sea sediments.</title>
        <authorList>
            <person name="Dong X."/>
            <person name="Hubert C."/>
        </authorList>
    </citation>
    <scope>NUCLEOTIDE SEQUENCE [LARGE SCALE GENOMIC DNA]</scope>
    <source>
        <strain evidence="5">E29_bin78</strain>
    </source>
</reference>
<dbReference type="EMBL" id="SOJK01000114">
    <property type="protein sequence ID" value="TET46796.1"/>
    <property type="molecule type" value="Genomic_DNA"/>
</dbReference>
<feature type="domain" description="eCIS core" evidence="4">
    <location>
        <begin position="165"/>
        <end position="242"/>
    </location>
</feature>
<comment type="caution">
    <text evidence="5">The sequence shown here is derived from an EMBL/GenBank/DDBJ whole genome shotgun (WGS) entry which is preliminary data.</text>
</comment>
<keyword evidence="1" id="KW-0175">Coiled coil</keyword>
<evidence type="ECO:0000256" key="1">
    <source>
        <dbReference type="SAM" id="Coils"/>
    </source>
</evidence>
<keyword evidence="3" id="KW-1133">Transmembrane helix</keyword>
<protein>
    <submittedName>
        <fullName evidence="5">DUF4157 domain-containing protein</fullName>
    </submittedName>
</protein>
<dbReference type="AlphaFoldDB" id="A0A523UW81"/>
<evidence type="ECO:0000259" key="4">
    <source>
        <dbReference type="Pfam" id="PF13699"/>
    </source>
</evidence>
<keyword evidence="3" id="KW-0812">Transmembrane</keyword>
<organism evidence="5 6">
    <name type="scientific">Aerophobetes bacterium</name>
    <dbReference type="NCBI Taxonomy" id="2030807"/>
    <lineage>
        <taxon>Bacteria</taxon>
        <taxon>Candidatus Aerophobota</taxon>
    </lineage>
</organism>
<feature type="transmembrane region" description="Helical" evidence="3">
    <location>
        <begin position="262"/>
        <end position="288"/>
    </location>
</feature>
<feature type="region of interest" description="Disordered" evidence="2">
    <location>
        <begin position="1"/>
        <end position="35"/>
    </location>
</feature>
<dbReference type="InterPro" id="IPR025295">
    <property type="entry name" value="eCIS_core_dom"/>
</dbReference>
<evidence type="ECO:0000256" key="2">
    <source>
        <dbReference type="SAM" id="MobiDB-lite"/>
    </source>
</evidence>
<evidence type="ECO:0000256" key="3">
    <source>
        <dbReference type="SAM" id="Phobius"/>
    </source>
</evidence>
<feature type="coiled-coil region" evidence="1">
    <location>
        <begin position="113"/>
        <end position="143"/>
    </location>
</feature>
<dbReference type="Proteomes" id="UP000320679">
    <property type="component" value="Unassembled WGS sequence"/>
</dbReference>
<gene>
    <name evidence="5" type="ORF">E3J59_02750</name>
</gene>
<evidence type="ECO:0000313" key="5">
    <source>
        <dbReference type="EMBL" id="TET46796.1"/>
    </source>
</evidence>
<evidence type="ECO:0000313" key="6">
    <source>
        <dbReference type="Proteomes" id="UP000320679"/>
    </source>
</evidence>